<comment type="caution">
    <text evidence="2">The sequence shown here is derived from an EMBL/GenBank/DDBJ whole genome shotgun (WGS) entry which is preliminary data.</text>
</comment>
<dbReference type="Proteomes" id="UP000479710">
    <property type="component" value="Unassembled WGS sequence"/>
</dbReference>
<dbReference type="InterPro" id="IPR008906">
    <property type="entry name" value="HATC_C_dom"/>
</dbReference>
<dbReference type="AlphaFoldDB" id="A0A6G1CB82"/>
<dbReference type="OrthoDB" id="692231at2759"/>
<organism evidence="2 3">
    <name type="scientific">Oryza meyeriana var. granulata</name>
    <dbReference type="NCBI Taxonomy" id="110450"/>
    <lineage>
        <taxon>Eukaryota</taxon>
        <taxon>Viridiplantae</taxon>
        <taxon>Streptophyta</taxon>
        <taxon>Embryophyta</taxon>
        <taxon>Tracheophyta</taxon>
        <taxon>Spermatophyta</taxon>
        <taxon>Magnoliopsida</taxon>
        <taxon>Liliopsida</taxon>
        <taxon>Poales</taxon>
        <taxon>Poaceae</taxon>
        <taxon>BOP clade</taxon>
        <taxon>Oryzoideae</taxon>
        <taxon>Oryzeae</taxon>
        <taxon>Oryzinae</taxon>
        <taxon>Oryza</taxon>
        <taxon>Oryza meyeriana</taxon>
    </lineage>
</organism>
<dbReference type="Pfam" id="PF05699">
    <property type="entry name" value="Dimer_Tnp_hAT"/>
    <property type="match status" value="1"/>
</dbReference>
<evidence type="ECO:0000313" key="3">
    <source>
        <dbReference type="Proteomes" id="UP000479710"/>
    </source>
</evidence>
<name>A0A6G1CB82_9ORYZ</name>
<gene>
    <name evidence="2" type="ORF">E2562_000441</name>
</gene>
<keyword evidence="3" id="KW-1185">Reference proteome</keyword>
<evidence type="ECO:0000313" key="2">
    <source>
        <dbReference type="EMBL" id="KAF0897728.1"/>
    </source>
</evidence>
<protein>
    <recommendedName>
        <fullName evidence="1">HAT C-terminal dimerisation domain-containing protein</fullName>
    </recommendedName>
</protein>
<sequence>DVLAMPSSAVHCKAAFSSEGPVIHKQWSTLNIKTIEALLECVRPKGGKK</sequence>
<reference evidence="2 3" key="1">
    <citation type="submission" date="2019-11" db="EMBL/GenBank/DDBJ databases">
        <title>Whole genome sequence of Oryza granulata.</title>
        <authorList>
            <person name="Li W."/>
        </authorList>
    </citation>
    <scope>NUCLEOTIDE SEQUENCE [LARGE SCALE GENOMIC DNA]</scope>
    <source>
        <strain evidence="3">cv. Menghai</strain>
        <tissue evidence="2">Leaf</tissue>
    </source>
</reference>
<dbReference type="GO" id="GO:0046983">
    <property type="term" value="F:protein dimerization activity"/>
    <property type="evidence" value="ECO:0007669"/>
    <property type="project" value="InterPro"/>
</dbReference>
<feature type="domain" description="HAT C-terminal dimerisation" evidence="1">
    <location>
        <begin position="1"/>
        <end position="39"/>
    </location>
</feature>
<proteinExistence type="predicted"/>
<dbReference type="EMBL" id="SPHZ02000009">
    <property type="protein sequence ID" value="KAF0897728.1"/>
    <property type="molecule type" value="Genomic_DNA"/>
</dbReference>
<accession>A0A6G1CB82</accession>
<evidence type="ECO:0000259" key="1">
    <source>
        <dbReference type="Pfam" id="PF05699"/>
    </source>
</evidence>
<feature type="non-terminal residue" evidence="2">
    <location>
        <position position="1"/>
    </location>
</feature>